<sequence>MKKELTKEEDELIEAIRMYKRSFPNGYPRLLWYAQELFDEITSRK</sequence>
<name>A0A8S5QQU2_9CAUD</name>
<dbReference type="EMBL" id="BK015709">
    <property type="protein sequence ID" value="DAE21187.1"/>
    <property type="molecule type" value="Genomic_DNA"/>
</dbReference>
<evidence type="ECO:0000313" key="1">
    <source>
        <dbReference type="EMBL" id="DAE21187.1"/>
    </source>
</evidence>
<reference evidence="1" key="1">
    <citation type="journal article" date="2021" name="Proc. Natl. Acad. Sci. U.S.A.">
        <title>A Catalog of Tens of Thousands of Viruses from Human Metagenomes Reveals Hidden Associations with Chronic Diseases.</title>
        <authorList>
            <person name="Tisza M.J."/>
            <person name="Buck C.B."/>
        </authorList>
    </citation>
    <scope>NUCLEOTIDE SEQUENCE</scope>
    <source>
        <strain evidence="1">Ct6oU4</strain>
    </source>
</reference>
<proteinExistence type="predicted"/>
<accession>A0A8S5QQU2</accession>
<protein>
    <submittedName>
        <fullName evidence="1">Vasidilator-stimulated phosphoprotein</fullName>
    </submittedName>
</protein>
<organism evidence="1">
    <name type="scientific">Siphoviridae sp. ct6oU4</name>
    <dbReference type="NCBI Taxonomy" id="2826299"/>
    <lineage>
        <taxon>Viruses</taxon>
        <taxon>Duplodnaviria</taxon>
        <taxon>Heunggongvirae</taxon>
        <taxon>Uroviricota</taxon>
        <taxon>Caudoviricetes</taxon>
    </lineage>
</organism>